<comment type="subcellular location">
    <subcellularLocation>
        <location evidence="1">Cell inner membrane</location>
        <topology evidence="1">Multi-pass membrane protein</topology>
    </subcellularLocation>
</comment>
<evidence type="ECO:0000259" key="12">
    <source>
        <dbReference type="PROSITE" id="PS50893"/>
    </source>
</evidence>
<sequence>MLPLRTVRGRLLLGIACQATAALAGVTPFIAVAETGRALLSGEEWLLYVVVGIAALPVRVISLTAATTLTHFADNDLQLHLRRELARHVSRLPLGWLSTRGSGAVKQAVHDDVGALHHLVAHALLDLVSALVIPIAATVYLVTVNPLMTVITLVPLALGFAFRSRAMRNVHVRMAEYHHATESLNTASVEFVHGIAVVKTFGQTGKGHNRFREAARTYGKFVSDWAEHVTPPLIRSQIVQAPLVALVVVLTAGTALSAAGLLTPADLVPFLVLGTGLSGPALAIGYSLQELRAGRAAADRISTVLATPALREGTGAAPVPISPARVEFDSVNFGYDAETEVLRSIDLVLEPGTVTALVGPSGAGKSTLAGLLGRFHDVSEGSVRINGVDVRDIPSAELYRRVGFVLQDVRLLNTTVLDNIRLASPEADEAAVVLAAKAARIHDRITALPDGYLTVLGDDVHLSGGEAQRVCIARALLADTPVLVLDEATSFADAESEAEIQEAVGELAVGRTVLVIAHRLTTVREADQIVVLEDGVIRERGTHDDLLAADGAYASMWTVTR</sequence>
<dbReference type="GO" id="GO:0016887">
    <property type="term" value="F:ATP hydrolysis activity"/>
    <property type="evidence" value="ECO:0007669"/>
    <property type="project" value="InterPro"/>
</dbReference>
<comment type="similarity">
    <text evidence="10">Belongs to the ABC transporter superfamily. Siderophore-Fe(3+) uptake transporter (SIUT) (TC 3.A.1.21) family.</text>
</comment>
<dbReference type="PANTHER" id="PTHR24221">
    <property type="entry name" value="ATP-BINDING CASSETTE SUB-FAMILY B"/>
    <property type="match status" value="1"/>
</dbReference>
<dbReference type="Gene3D" id="1.20.1560.10">
    <property type="entry name" value="ABC transporter type 1, transmembrane domain"/>
    <property type="match status" value="1"/>
</dbReference>
<feature type="transmembrane region" description="Helical" evidence="11">
    <location>
        <begin position="147"/>
        <end position="164"/>
    </location>
</feature>
<feature type="transmembrane region" description="Helical" evidence="11">
    <location>
        <begin position="45"/>
        <end position="73"/>
    </location>
</feature>
<name>A0A7C9RW13_9PSEU</name>
<evidence type="ECO:0000313" key="14">
    <source>
        <dbReference type="EMBL" id="NGY64228.1"/>
    </source>
</evidence>
<dbReference type="SUPFAM" id="SSF52540">
    <property type="entry name" value="P-loop containing nucleoside triphosphate hydrolases"/>
    <property type="match status" value="1"/>
</dbReference>
<reference evidence="14 15" key="1">
    <citation type="submission" date="2020-03" db="EMBL/GenBank/DDBJ databases">
        <title>Isolation and identification of active actinomycetes.</title>
        <authorList>
            <person name="Sun X."/>
        </authorList>
    </citation>
    <scope>NUCLEOTIDE SEQUENCE [LARGE SCALE GENOMIC DNA]</scope>
    <source>
        <strain evidence="14 15">NEAU-D13</strain>
    </source>
</reference>
<dbReference type="PROSITE" id="PS50893">
    <property type="entry name" value="ABC_TRANSPORTER_2"/>
    <property type="match status" value="1"/>
</dbReference>
<dbReference type="InterPro" id="IPR003439">
    <property type="entry name" value="ABC_transporter-like_ATP-bd"/>
</dbReference>
<dbReference type="InterPro" id="IPR027417">
    <property type="entry name" value="P-loop_NTPase"/>
</dbReference>
<keyword evidence="5 11" id="KW-0812">Transmembrane</keyword>
<dbReference type="PROSITE" id="PS50929">
    <property type="entry name" value="ABC_TM1F"/>
    <property type="match status" value="1"/>
</dbReference>
<evidence type="ECO:0000256" key="6">
    <source>
        <dbReference type="ARBA" id="ARBA00022741"/>
    </source>
</evidence>
<dbReference type="Pfam" id="PF00664">
    <property type="entry name" value="ABC_membrane"/>
    <property type="match status" value="1"/>
</dbReference>
<dbReference type="InterPro" id="IPR017871">
    <property type="entry name" value="ABC_transporter-like_CS"/>
</dbReference>
<keyword evidence="7 14" id="KW-0067">ATP-binding</keyword>
<gene>
    <name evidence="14" type="ORF">G7043_35480</name>
</gene>
<proteinExistence type="inferred from homology"/>
<keyword evidence="3" id="KW-1003">Cell membrane</keyword>
<feature type="transmembrane region" description="Helical" evidence="11">
    <location>
        <begin position="12"/>
        <end position="33"/>
    </location>
</feature>
<feature type="transmembrane region" description="Helical" evidence="11">
    <location>
        <begin position="243"/>
        <end position="262"/>
    </location>
</feature>
<feature type="domain" description="ABC transmembrane type-1" evidence="13">
    <location>
        <begin position="12"/>
        <end position="293"/>
    </location>
</feature>
<protein>
    <submittedName>
        <fullName evidence="14">ABC transporter ATP-binding protein</fullName>
    </submittedName>
</protein>
<dbReference type="PROSITE" id="PS00211">
    <property type="entry name" value="ABC_TRANSPORTER_1"/>
    <property type="match status" value="1"/>
</dbReference>
<dbReference type="InterPro" id="IPR039421">
    <property type="entry name" value="Type_1_exporter"/>
</dbReference>
<organism evidence="14 15">
    <name type="scientific">Lentzea alba</name>
    <dbReference type="NCBI Taxonomy" id="2714351"/>
    <lineage>
        <taxon>Bacteria</taxon>
        <taxon>Bacillati</taxon>
        <taxon>Actinomycetota</taxon>
        <taxon>Actinomycetes</taxon>
        <taxon>Pseudonocardiales</taxon>
        <taxon>Pseudonocardiaceae</taxon>
        <taxon>Lentzea</taxon>
    </lineage>
</organism>
<keyword evidence="15" id="KW-1185">Reference proteome</keyword>
<dbReference type="EMBL" id="JAAMPJ010000012">
    <property type="protein sequence ID" value="NGY64228.1"/>
    <property type="molecule type" value="Genomic_DNA"/>
</dbReference>
<dbReference type="GO" id="GO:0005886">
    <property type="term" value="C:plasma membrane"/>
    <property type="evidence" value="ECO:0007669"/>
    <property type="project" value="UniProtKB-SubCell"/>
</dbReference>
<evidence type="ECO:0000256" key="10">
    <source>
        <dbReference type="ARBA" id="ARBA00023455"/>
    </source>
</evidence>
<keyword evidence="4" id="KW-0997">Cell inner membrane</keyword>
<accession>A0A7C9RW13</accession>
<evidence type="ECO:0000259" key="13">
    <source>
        <dbReference type="PROSITE" id="PS50929"/>
    </source>
</evidence>
<dbReference type="Gene3D" id="3.40.50.300">
    <property type="entry name" value="P-loop containing nucleotide triphosphate hydrolases"/>
    <property type="match status" value="1"/>
</dbReference>
<dbReference type="Proteomes" id="UP000481360">
    <property type="component" value="Unassembled WGS sequence"/>
</dbReference>
<evidence type="ECO:0000256" key="7">
    <source>
        <dbReference type="ARBA" id="ARBA00022840"/>
    </source>
</evidence>
<dbReference type="AlphaFoldDB" id="A0A7C9RW13"/>
<dbReference type="PANTHER" id="PTHR24221:SF654">
    <property type="entry name" value="ATP-BINDING CASSETTE SUB-FAMILY B MEMBER 6"/>
    <property type="match status" value="1"/>
</dbReference>
<evidence type="ECO:0000256" key="1">
    <source>
        <dbReference type="ARBA" id="ARBA00004429"/>
    </source>
</evidence>
<dbReference type="GO" id="GO:0005524">
    <property type="term" value="F:ATP binding"/>
    <property type="evidence" value="ECO:0007669"/>
    <property type="project" value="UniProtKB-KW"/>
</dbReference>
<evidence type="ECO:0000256" key="9">
    <source>
        <dbReference type="ARBA" id="ARBA00023136"/>
    </source>
</evidence>
<evidence type="ECO:0000256" key="11">
    <source>
        <dbReference type="SAM" id="Phobius"/>
    </source>
</evidence>
<keyword evidence="6" id="KW-0547">Nucleotide-binding</keyword>
<evidence type="ECO:0000256" key="3">
    <source>
        <dbReference type="ARBA" id="ARBA00022475"/>
    </source>
</evidence>
<evidence type="ECO:0000256" key="5">
    <source>
        <dbReference type="ARBA" id="ARBA00022692"/>
    </source>
</evidence>
<keyword evidence="8 11" id="KW-1133">Transmembrane helix</keyword>
<dbReference type="FunFam" id="3.40.50.300:FF:000221">
    <property type="entry name" value="Multidrug ABC transporter ATP-binding protein"/>
    <property type="match status" value="1"/>
</dbReference>
<evidence type="ECO:0000313" key="15">
    <source>
        <dbReference type="Proteomes" id="UP000481360"/>
    </source>
</evidence>
<dbReference type="GO" id="GO:0140359">
    <property type="term" value="F:ABC-type transporter activity"/>
    <property type="evidence" value="ECO:0007669"/>
    <property type="project" value="InterPro"/>
</dbReference>
<dbReference type="InterPro" id="IPR003593">
    <property type="entry name" value="AAA+_ATPase"/>
</dbReference>
<dbReference type="SUPFAM" id="SSF90123">
    <property type="entry name" value="ABC transporter transmembrane region"/>
    <property type="match status" value="1"/>
</dbReference>
<dbReference type="RefSeq" id="WP_166053041.1">
    <property type="nucleotide sequence ID" value="NZ_JAAMPJ010000012.1"/>
</dbReference>
<dbReference type="CDD" id="cd07346">
    <property type="entry name" value="ABC_6TM_exporters"/>
    <property type="match status" value="1"/>
</dbReference>
<keyword evidence="2" id="KW-0813">Transport</keyword>
<dbReference type="SMART" id="SM00382">
    <property type="entry name" value="AAA"/>
    <property type="match status" value="1"/>
</dbReference>
<dbReference type="Pfam" id="PF00005">
    <property type="entry name" value="ABC_tran"/>
    <property type="match status" value="1"/>
</dbReference>
<keyword evidence="9 11" id="KW-0472">Membrane</keyword>
<dbReference type="InterPro" id="IPR011527">
    <property type="entry name" value="ABC1_TM_dom"/>
</dbReference>
<feature type="domain" description="ABC transporter" evidence="12">
    <location>
        <begin position="326"/>
        <end position="559"/>
    </location>
</feature>
<comment type="caution">
    <text evidence="14">The sequence shown here is derived from an EMBL/GenBank/DDBJ whole genome shotgun (WGS) entry which is preliminary data.</text>
</comment>
<evidence type="ECO:0000256" key="4">
    <source>
        <dbReference type="ARBA" id="ARBA00022519"/>
    </source>
</evidence>
<evidence type="ECO:0000256" key="8">
    <source>
        <dbReference type="ARBA" id="ARBA00022989"/>
    </source>
</evidence>
<dbReference type="InterPro" id="IPR036640">
    <property type="entry name" value="ABC1_TM_sf"/>
</dbReference>
<evidence type="ECO:0000256" key="2">
    <source>
        <dbReference type="ARBA" id="ARBA00022448"/>
    </source>
</evidence>